<feature type="region of interest" description="Disordered" evidence="1">
    <location>
        <begin position="31"/>
        <end position="62"/>
    </location>
</feature>
<evidence type="ECO:0000313" key="3">
    <source>
        <dbReference type="Proteomes" id="UP001356427"/>
    </source>
</evidence>
<name>A0AAN8QF84_9TELE</name>
<accession>A0AAN8QF84</accession>
<feature type="compositionally biased region" description="Low complexity" evidence="1">
    <location>
        <begin position="35"/>
        <end position="62"/>
    </location>
</feature>
<gene>
    <name evidence="2" type="ORF">J4Q44_G00267450</name>
</gene>
<proteinExistence type="predicted"/>
<reference evidence="2 3" key="1">
    <citation type="submission" date="2021-04" db="EMBL/GenBank/DDBJ databases">
        <authorList>
            <person name="De Guttry C."/>
            <person name="Zahm M."/>
            <person name="Klopp C."/>
            <person name="Cabau C."/>
            <person name="Louis A."/>
            <person name="Berthelot C."/>
            <person name="Parey E."/>
            <person name="Roest Crollius H."/>
            <person name="Montfort J."/>
            <person name="Robinson-Rechavi M."/>
            <person name="Bucao C."/>
            <person name="Bouchez O."/>
            <person name="Gislard M."/>
            <person name="Lluch J."/>
            <person name="Milhes M."/>
            <person name="Lampietro C."/>
            <person name="Lopez Roques C."/>
            <person name="Donnadieu C."/>
            <person name="Braasch I."/>
            <person name="Desvignes T."/>
            <person name="Postlethwait J."/>
            <person name="Bobe J."/>
            <person name="Wedekind C."/>
            <person name="Guiguen Y."/>
        </authorList>
    </citation>
    <scope>NUCLEOTIDE SEQUENCE [LARGE SCALE GENOMIC DNA]</scope>
    <source>
        <strain evidence="2">Cs_M1</strain>
        <tissue evidence="2">Blood</tissue>
    </source>
</reference>
<protein>
    <submittedName>
        <fullName evidence="2">Uncharacterized protein</fullName>
    </submittedName>
</protein>
<evidence type="ECO:0000313" key="2">
    <source>
        <dbReference type="EMBL" id="KAK6302390.1"/>
    </source>
</evidence>
<keyword evidence="3" id="KW-1185">Reference proteome</keyword>
<dbReference type="AlphaFoldDB" id="A0AAN8QF84"/>
<dbReference type="EMBL" id="JAGTTL010000025">
    <property type="protein sequence ID" value="KAK6302390.1"/>
    <property type="molecule type" value="Genomic_DNA"/>
</dbReference>
<comment type="caution">
    <text evidence="2">The sequence shown here is derived from an EMBL/GenBank/DDBJ whole genome shotgun (WGS) entry which is preliminary data.</text>
</comment>
<sequence length="120" mass="13324">MNRGDNFLMLNKDCQTDSLNIIFPHQSSVGQSFAPTPSMEPMPTTTQVTTPPTFTTPYVDPPFGTKAPKSGFAILQTAVQSYQELNETTVDPVLSQLYHIIRAQQPDLNIRLTVKTVQKV</sequence>
<dbReference type="Proteomes" id="UP001356427">
    <property type="component" value="Unassembled WGS sequence"/>
</dbReference>
<organism evidence="2 3">
    <name type="scientific">Coregonus suidteri</name>
    <dbReference type="NCBI Taxonomy" id="861788"/>
    <lineage>
        <taxon>Eukaryota</taxon>
        <taxon>Metazoa</taxon>
        <taxon>Chordata</taxon>
        <taxon>Craniata</taxon>
        <taxon>Vertebrata</taxon>
        <taxon>Euteleostomi</taxon>
        <taxon>Actinopterygii</taxon>
        <taxon>Neopterygii</taxon>
        <taxon>Teleostei</taxon>
        <taxon>Protacanthopterygii</taxon>
        <taxon>Salmoniformes</taxon>
        <taxon>Salmonidae</taxon>
        <taxon>Coregoninae</taxon>
        <taxon>Coregonus</taxon>
    </lineage>
</organism>
<evidence type="ECO:0000256" key="1">
    <source>
        <dbReference type="SAM" id="MobiDB-lite"/>
    </source>
</evidence>